<evidence type="ECO:0000259" key="2">
    <source>
        <dbReference type="Pfam" id="PF01471"/>
    </source>
</evidence>
<proteinExistence type="predicted"/>
<feature type="domain" description="Peptidoglycan binding-like" evidence="2">
    <location>
        <begin position="6"/>
        <end position="40"/>
    </location>
</feature>
<name>A0ABR9V1U7_9CHRO</name>
<protein>
    <submittedName>
        <fullName evidence="3">Peptidoglycan-binding protein</fullName>
    </submittedName>
</protein>
<evidence type="ECO:0000313" key="4">
    <source>
        <dbReference type="Proteomes" id="UP000651156"/>
    </source>
</evidence>
<comment type="caution">
    <text evidence="3">The sequence shown here is derived from an EMBL/GenBank/DDBJ whole genome shotgun (WGS) entry which is preliminary data.</text>
</comment>
<dbReference type="InterPro" id="IPR002477">
    <property type="entry name" value="Peptidoglycan-bd-like"/>
</dbReference>
<keyword evidence="1" id="KW-0812">Transmembrane</keyword>
<gene>
    <name evidence="3" type="ORF">IQ230_24695</name>
</gene>
<dbReference type="Gene3D" id="1.10.101.10">
    <property type="entry name" value="PGBD-like superfamily/PGBD"/>
    <property type="match status" value="1"/>
</dbReference>
<dbReference type="InterPro" id="IPR036365">
    <property type="entry name" value="PGBD-like_sf"/>
</dbReference>
<accession>A0ABR9V1U7</accession>
<dbReference type="InterPro" id="IPR036366">
    <property type="entry name" value="PGBDSf"/>
</dbReference>
<reference evidence="3 4" key="1">
    <citation type="submission" date="2020-10" db="EMBL/GenBank/DDBJ databases">
        <authorList>
            <person name="Castelo-Branco R."/>
            <person name="Eusebio N."/>
            <person name="Adriana R."/>
            <person name="Vieira A."/>
            <person name="Brugerolle De Fraissinette N."/>
            <person name="Rezende De Castro R."/>
            <person name="Schneider M.P."/>
            <person name="Vasconcelos V."/>
            <person name="Leao P.N."/>
        </authorList>
    </citation>
    <scope>NUCLEOTIDE SEQUENCE [LARGE SCALE GENOMIC DNA]</scope>
    <source>
        <strain evidence="3 4">LEGE 06123</strain>
    </source>
</reference>
<organism evidence="3 4">
    <name type="scientific">Gloeocapsopsis crepidinum LEGE 06123</name>
    <dbReference type="NCBI Taxonomy" id="588587"/>
    <lineage>
        <taxon>Bacteria</taxon>
        <taxon>Bacillati</taxon>
        <taxon>Cyanobacteriota</taxon>
        <taxon>Cyanophyceae</taxon>
        <taxon>Oscillatoriophycideae</taxon>
        <taxon>Chroococcales</taxon>
        <taxon>Chroococcaceae</taxon>
        <taxon>Gloeocapsopsis</taxon>
    </lineage>
</organism>
<evidence type="ECO:0000256" key="1">
    <source>
        <dbReference type="SAM" id="Phobius"/>
    </source>
</evidence>
<keyword evidence="1" id="KW-1133">Transmembrane helix</keyword>
<dbReference type="Pfam" id="PF01471">
    <property type="entry name" value="PG_binding_1"/>
    <property type="match status" value="1"/>
</dbReference>
<sequence>MNIVCDGDFGKATFAVVKLFQLQNGLVDDGVVGMATRKALGLSKISASLYCFFSFLSYARKKR</sequence>
<dbReference type="Proteomes" id="UP000651156">
    <property type="component" value="Unassembled WGS sequence"/>
</dbReference>
<evidence type="ECO:0000313" key="3">
    <source>
        <dbReference type="EMBL" id="MBE9193478.1"/>
    </source>
</evidence>
<dbReference type="RefSeq" id="WP_193934863.1">
    <property type="nucleotide sequence ID" value="NZ_CAWPMZ010000147.1"/>
</dbReference>
<keyword evidence="4" id="KW-1185">Reference proteome</keyword>
<keyword evidence="1" id="KW-0472">Membrane</keyword>
<feature type="transmembrane region" description="Helical" evidence="1">
    <location>
        <begin position="39"/>
        <end position="59"/>
    </location>
</feature>
<dbReference type="EMBL" id="JADEWN010000097">
    <property type="protein sequence ID" value="MBE9193478.1"/>
    <property type="molecule type" value="Genomic_DNA"/>
</dbReference>
<dbReference type="SUPFAM" id="SSF47090">
    <property type="entry name" value="PGBD-like"/>
    <property type="match status" value="1"/>
</dbReference>